<evidence type="ECO:0000313" key="3">
    <source>
        <dbReference type="Proteomes" id="UP000023152"/>
    </source>
</evidence>
<accession>X6L7I8</accession>
<feature type="compositionally biased region" description="Basic residues" evidence="1">
    <location>
        <begin position="39"/>
        <end position="54"/>
    </location>
</feature>
<evidence type="ECO:0000256" key="1">
    <source>
        <dbReference type="SAM" id="MobiDB-lite"/>
    </source>
</evidence>
<organism evidence="2 3">
    <name type="scientific">Reticulomyxa filosa</name>
    <dbReference type="NCBI Taxonomy" id="46433"/>
    <lineage>
        <taxon>Eukaryota</taxon>
        <taxon>Sar</taxon>
        <taxon>Rhizaria</taxon>
        <taxon>Retaria</taxon>
        <taxon>Foraminifera</taxon>
        <taxon>Monothalamids</taxon>
        <taxon>Reticulomyxidae</taxon>
        <taxon>Reticulomyxa</taxon>
    </lineage>
</organism>
<name>X6L7I8_RETFI</name>
<reference evidence="2 3" key="1">
    <citation type="journal article" date="2013" name="Curr. Biol.">
        <title>The Genome of the Foraminiferan Reticulomyxa filosa.</title>
        <authorList>
            <person name="Glockner G."/>
            <person name="Hulsmann N."/>
            <person name="Schleicher M."/>
            <person name="Noegel A.A."/>
            <person name="Eichinger L."/>
            <person name="Gallinger C."/>
            <person name="Pawlowski J."/>
            <person name="Sierra R."/>
            <person name="Euteneuer U."/>
            <person name="Pillet L."/>
            <person name="Moustafa A."/>
            <person name="Platzer M."/>
            <person name="Groth M."/>
            <person name="Szafranski K."/>
            <person name="Schliwa M."/>
        </authorList>
    </citation>
    <scope>NUCLEOTIDE SEQUENCE [LARGE SCALE GENOMIC DNA]</scope>
</reference>
<comment type="caution">
    <text evidence="2">The sequence shown here is derived from an EMBL/GenBank/DDBJ whole genome shotgun (WGS) entry which is preliminary data.</text>
</comment>
<protein>
    <submittedName>
        <fullName evidence="2">Protein phosphatase 2C domain containing protein</fullName>
    </submittedName>
</protein>
<proteinExistence type="predicted"/>
<dbReference type="AlphaFoldDB" id="X6L7I8"/>
<dbReference type="Proteomes" id="UP000023152">
    <property type="component" value="Unassembled WGS sequence"/>
</dbReference>
<feature type="region of interest" description="Disordered" evidence="1">
    <location>
        <begin position="35"/>
        <end position="62"/>
    </location>
</feature>
<gene>
    <name evidence="2" type="ORF">RFI_39739</name>
</gene>
<keyword evidence="3" id="KW-1185">Reference proteome</keyword>
<sequence>MFLFFFKKMKNYFNLGKRKWMEKLGKKVIGKENELEKGGKRKHRKGEKKIRKGEKKVDKNEKILKNEEKNKIKKEDNLKKRKY</sequence>
<evidence type="ECO:0000313" key="2">
    <source>
        <dbReference type="EMBL" id="ETN97787.1"/>
    </source>
</evidence>
<dbReference type="EMBL" id="ASPP01048608">
    <property type="protein sequence ID" value="ETN97787.1"/>
    <property type="molecule type" value="Genomic_DNA"/>
</dbReference>